<gene>
    <name evidence="1" type="ORF">HYPSUDRAFT_37399</name>
</gene>
<dbReference type="Proteomes" id="UP000054270">
    <property type="component" value="Unassembled WGS sequence"/>
</dbReference>
<evidence type="ECO:0000313" key="1">
    <source>
        <dbReference type="EMBL" id="KJA25426.1"/>
    </source>
</evidence>
<organism evidence="1 2">
    <name type="scientific">Hypholoma sublateritium (strain FD-334 SS-4)</name>
    <dbReference type="NCBI Taxonomy" id="945553"/>
    <lineage>
        <taxon>Eukaryota</taxon>
        <taxon>Fungi</taxon>
        <taxon>Dikarya</taxon>
        <taxon>Basidiomycota</taxon>
        <taxon>Agaricomycotina</taxon>
        <taxon>Agaricomycetes</taxon>
        <taxon>Agaricomycetidae</taxon>
        <taxon>Agaricales</taxon>
        <taxon>Agaricineae</taxon>
        <taxon>Strophariaceae</taxon>
        <taxon>Hypholoma</taxon>
    </lineage>
</organism>
<sequence length="102" mass="11427">MESYKLGATTCNQTLTLPTHRSTFHQVCPPVASQHRTAAVNDKRIEHHHVCSWFLFDINFSFSILMTPHIYQSTAGLDLPNLHAQSEASPRYAKWGHLAPGG</sequence>
<protein>
    <submittedName>
        <fullName evidence="1">Uncharacterized protein</fullName>
    </submittedName>
</protein>
<reference evidence="2" key="1">
    <citation type="submission" date="2014-04" db="EMBL/GenBank/DDBJ databases">
        <title>Evolutionary Origins and Diversification of the Mycorrhizal Mutualists.</title>
        <authorList>
            <consortium name="DOE Joint Genome Institute"/>
            <consortium name="Mycorrhizal Genomics Consortium"/>
            <person name="Kohler A."/>
            <person name="Kuo A."/>
            <person name="Nagy L.G."/>
            <person name="Floudas D."/>
            <person name="Copeland A."/>
            <person name="Barry K.W."/>
            <person name="Cichocki N."/>
            <person name="Veneault-Fourrey C."/>
            <person name="LaButti K."/>
            <person name="Lindquist E.A."/>
            <person name="Lipzen A."/>
            <person name="Lundell T."/>
            <person name="Morin E."/>
            <person name="Murat C."/>
            <person name="Riley R."/>
            <person name="Ohm R."/>
            <person name="Sun H."/>
            <person name="Tunlid A."/>
            <person name="Henrissat B."/>
            <person name="Grigoriev I.V."/>
            <person name="Hibbett D.S."/>
            <person name="Martin F."/>
        </authorList>
    </citation>
    <scope>NUCLEOTIDE SEQUENCE [LARGE SCALE GENOMIC DNA]</scope>
    <source>
        <strain evidence="2">FD-334 SS-4</strain>
    </source>
</reference>
<dbReference type="AlphaFoldDB" id="A0A0D2P9X2"/>
<keyword evidence="2" id="KW-1185">Reference proteome</keyword>
<evidence type="ECO:0000313" key="2">
    <source>
        <dbReference type="Proteomes" id="UP000054270"/>
    </source>
</evidence>
<name>A0A0D2P9X2_HYPSF</name>
<dbReference type="EMBL" id="KN817531">
    <property type="protein sequence ID" value="KJA25426.1"/>
    <property type="molecule type" value="Genomic_DNA"/>
</dbReference>
<proteinExistence type="predicted"/>
<accession>A0A0D2P9X2</accession>